<dbReference type="SMART" id="SM00654">
    <property type="entry name" value="eIF6"/>
    <property type="match status" value="1"/>
</dbReference>
<proteinExistence type="inferred from homology"/>
<comment type="subcellular location">
    <subcellularLocation>
        <location evidence="3">Cytoplasm</location>
    </subcellularLocation>
    <subcellularLocation>
        <location evidence="3">Nucleus</location>
        <location evidence="3">Nucleolus</location>
    </subcellularLocation>
    <text evidence="3">Shuttles between cytoplasm and nucleus/nucleolus.</text>
</comment>
<protein>
    <recommendedName>
        <fullName evidence="3">Eukaryotic translation initiation factor 6</fullName>
        <shortName evidence="3">eIF-6</shortName>
    </recommendedName>
</protein>
<comment type="similarity">
    <text evidence="3">Belongs to the eIF-6 family.</text>
</comment>
<comment type="function">
    <text evidence="3">Binds to the 60S ribosomal subunit and prevents its association with the 40S ribosomal subunit to form the 80S initiation complex in the cytoplasm. May also be involved in ribosome biogenesis.</text>
</comment>
<gene>
    <name evidence="3" type="primary">EIF6</name>
    <name evidence="4" type="ORF">HTEP1355_LOCUS18935</name>
</gene>
<keyword evidence="3" id="KW-0690">Ribosome biogenesis</keyword>
<keyword evidence="3" id="KW-0539">Nucleus</keyword>
<dbReference type="GO" id="GO:0042256">
    <property type="term" value="P:cytosolic ribosome assembly"/>
    <property type="evidence" value="ECO:0007669"/>
    <property type="project" value="UniProtKB-UniRule"/>
</dbReference>
<dbReference type="SUPFAM" id="SSF55909">
    <property type="entry name" value="Pentein"/>
    <property type="match status" value="1"/>
</dbReference>
<dbReference type="HAMAP" id="MF_00032">
    <property type="entry name" value="eIF_6"/>
    <property type="match status" value="1"/>
</dbReference>
<evidence type="ECO:0000256" key="2">
    <source>
        <dbReference type="ARBA" id="ARBA00022917"/>
    </source>
</evidence>
<dbReference type="GO" id="GO:0042273">
    <property type="term" value="P:ribosomal large subunit biogenesis"/>
    <property type="evidence" value="ECO:0007669"/>
    <property type="project" value="UniProtKB-UniRule"/>
</dbReference>
<keyword evidence="2 3" id="KW-0648">Protein biosynthesis</keyword>
<organism evidence="4">
    <name type="scientific">Hemiselmis tepida</name>
    <dbReference type="NCBI Taxonomy" id="464990"/>
    <lineage>
        <taxon>Eukaryota</taxon>
        <taxon>Cryptophyceae</taxon>
        <taxon>Cryptomonadales</taxon>
        <taxon>Hemiselmidaceae</taxon>
        <taxon>Hemiselmis</taxon>
    </lineage>
</organism>
<dbReference type="AlphaFoldDB" id="A0A7S0W8I5"/>
<evidence type="ECO:0000313" key="4">
    <source>
        <dbReference type="EMBL" id="CAD8805256.1"/>
    </source>
</evidence>
<dbReference type="GO" id="GO:0005737">
    <property type="term" value="C:cytoplasm"/>
    <property type="evidence" value="ECO:0007669"/>
    <property type="project" value="UniProtKB-SubCell"/>
</dbReference>
<accession>A0A7S0W8I5</accession>
<dbReference type="PANTHER" id="PTHR10784">
    <property type="entry name" value="TRANSLATION INITIATION FACTOR 6"/>
    <property type="match status" value="1"/>
</dbReference>
<dbReference type="InterPro" id="IPR002769">
    <property type="entry name" value="eIF6"/>
</dbReference>
<name>A0A7S0W8I5_9CRYP</name>
<dbReference type="EMBL" id="HBFN01032683">
    <property type="protein sequence ID" value="CAD8805256.1"/>
    <property type="molecule type" value="Transcribed_RNA"/>
</dbReference>
<reference evidence="4" key="1">
    <citation type="submission" date="2021-01" db="EMBL/GenBank/DDBJ databases">
        <authorList>
            <person name="Corre E."/>
            <person name="Pelletier E."/>
            <person name="Niang G."/>
            <person name="Scheremetjew M."/>
            <person name="Finn R."/>
            <person name="Kale V."/>
            <person name="Holt S."/>
            <person name="Cochrane G."/>
            <person name="Meng A."/>
            <person name="Brown T."/>
            <person name="Cohen L."/>
        </authorList>
    </citation>
    <scope>NUCLEOTIDE SEQUENCE</scope>
    <source>
        <strain evidence="4">CCMP443</strain>
    </source>
</reference>
<dbReference type="GO" id="GO:0005730">
    <property type="term" value="C:nucleolus"/>
    <property type="evidence" value="ECO:0007669"/>
    <property type="project" value="UniProtKB-SubCell"/>
</dbReference>
<keyword evidence="1 3" id="KW-0396">Initiation factor</keyword>
<dbReference type="PIRSF" id="PIRSF006413">
    <property type="entry name" value="IF-6"/>
    <property type="match status" value="1"/>
</dbReference>
<comment type="subunit">
    <text evidence="3">Monomer. Associates with the 60S ribosomal subunit.</text>
</comment>
<sequence>MFIKFNFENSNDIGVFLKLTNSYCLVPHETNEKCLRIIKKELKKSIPVIKTSILQSKCLGRLIIGNKKGIILPYETTFEEYQKIKKFIPENVIVKKCQEKFSALGNCIVNNDFSALAIPEISNETEELLNDVLGVEVFKISLGSEKLLGSFCVINNFGGLISQFVSLEDQDEISSLLKIPLTVGTVNCGDKYLSSGMISNDWVGFCGFRTTQSELLIMETTFSKKK</sequence>
<evidence type="ECO:0000256" key="1">
    <source>
        <dbReference type="ARBA" id="ARBA00022540"/>
    </source>
</evidence>
<keyword evidence="3" id="KW-0963">Cytoplasm</keyword>
<evidence type="ECO:0000256" key="3">
    <source>
        <dbReference type="HAMAP-Rule" id="MF_03132"/>
    </source>
</evidence>
<dbReference type="NCBIfam" id="TIGR00323">
    <property type="entry name" value="eIF-6"/>
    <property type="match status" value="1"/>
</dbReference>
<dbReference type="GO" id="GO:0003743">
    <property type="term" value="F:translation initiation factor activity"/>
    <property type="evidence" value="ECO:0007669"/>
    <property type="project" value="UniProtKB-UniRule"/>
</dbReference>
<dbReference type="GO" id="GO:0043023">
    <property type="term" value="F:ribosomal large subunit binding"/>
    <property type="evidence" value="ECO:0007669"/>
    <property type="project" value="UniProtKB-UniRule"/>
</dbReference>
<dbReference type="Pfam" id="PF01912">
    <property type="entry name" value="eIF-6"/>
    <property type="match status" value="1"/>
</dbReference>
<dbReference type="Gene3D" id="3.75.10.10">
    <property type="entry name" value="L-arginine/glycine Amidinotransferase, Chain A"/>
    <property type="match status" value="1"/>
</dbReference>